<keyword evidence="4" id="KW-1185">Reference proteome</keyword>
<keyword evidence="1" id="KW-1133">Transmembrane helix</keyword>
<keyword evidence="1" id="KW-0812">Transmembrane</keyword>
<dbReference type="EMBL" id="VOSB01000034">
    <property type="protein sequence ID" value="TXE15418.1"/>
    <property type="molecule type" value="Genomic_DNA"/>
</dbReference>
<protein>
    <submittedName>
        <fullName evidence="3">Histidine kinase</fullName>
    </submittedName>
</protein>
<dbReference type="RefSeq" id="WP_147232100.1">
    <property type="nucleotide sequence ID" value="NZ_VOSB01000034.1"/>
</dbReference>
<evidence type="ECO:0000313" key="4">
    <source>
        <dbReference type="Proteomes" id="UP000321938"/>
    </source>
</evidence>
<dbReference type="InterPro" id="IPR050640">
    <property type="entry name" value="Bact_2-comp_sensor_kinase"/>
</dbReference>
<dbReference type="STRING" id="1123037.GCA_000425305_03474"/>
<dbReference type="OrthoDB" id="9809908at2"/>
<dbReference type="PANTHER" id="PTHR34220:SF7">
    <property type="entry name" value="SENSOR HISTIDINE KINASE YPDA"/>
    <property type="match status" value="1"/>
</dbReference>
<dbReference type="AlphaFoldDB" id="A0A5C7B4P2"/>
<feature type="transmembrane region" description="Helical" evidence="1">
    <location>
        <begin position="84"/>
        <end position="107"/>
    </location>
</feature>
<feature type="transmembrane region" description="Helical" evidence="1">
    <location>
        <begin position="7"/>
        <end position="26"/>
    </location>
</feature>
<feature type="domain" description="Signal transduction histidine kinase internal region" evidence="2">
    <location>
        <begin position="164"/>
        <end position="238"/>
    </location>
</feature>
<evidence type="ECO:0000313" key="3">
    <source>
        <dbReference type="EMBL" id="TXE15418.1"/>
    </source>
</evidence>
<evidence type="ECO:0000256" key="1">
    <source>
        <dbReference type="SAM" id="Phobius"/>
    </source>
</evidence>
<dbReference type="InterPro" id="IPR010559">
    <property type="entry name" value="Sig_transdc_His_kin_internal"/>
</dbReference>
<keyword evidence="3" id="KW-0418">Kinase</keyword>
<comment type="caution">
    <text evidence="3">The sequence shown here is derived from an EMBL/GenBank/DDBJ whole genome shotgun (WGS) entry which is preliminary data.</text>
</comment>
<keyword evidence="3" id="KW-0808">Transferase</keyword>
<dbReference type="GO" id="GO:0000155">
    <property type="term" value="F:phosphorelay sensor kinase activity"/>
    <property type="evidence" value="ECO:0007669"/>
    <property type="project" value="InterPro"/>
</dbReference>
<gene>
    <name evidence="3" type="ORF">ES692_16760</name>
</gene>
<keyword evidence="1" id="KW-0472">Membrane</keyword>
<organism evidence="3 4">
    <name type="scientific">Psychroserpens burtonensis</name>
    <dbReference type="NCBI Taxonomy" id="49278"/>
    <lineage>
        <taxon>Bacteria</taxon>
        <taxon>Pseudomonadati</taxon>
        <taxon>Bacteroidota</taxon>
        <taxon>Flavobacteriia</taxon>
        <taxon>Flavobacteriales</taxon>
        <taxon>Flavobacteriaceae</taxon>
        <taxon>Psychroserpens</taxon>
    </lineage>
</organism>
<name>A0A5C7B4P2_9FLAO</name>
<accession>A0A5C7B4P2</accession>
<dbReference type="PANTHER" id="PTHR34220">
    <property type="entry name" value="SENSOR HISTIDINE KINASE YPDA"/>
    <property type="match status" value="1"/>
</dbReference>
<feature type="transmembrane region" description="Helical" evidence="1">
    <location>
        <begin position="127"/>
        <end position="143"/>
    </location>
</feature>
<evidence type="ECO:0000259" key="2">
    <source>
        <dbReference type="Pfam" id="PF06580"/>
    </source>
</evidence>
<dbReference type="Pfam" id="PF06580">
    <property type="entry name" value="His_kinase"/>
    <property type="match status" value="1"/>
</dbReference>
<reference evidence="3 4" key="1">
    <citation type="submission" date="2019-08" db="EMBL/GenBank/DDBJ databases">
        <title>Genome of Psychroserpens burtonensis ACAM 167.</title>
        <authorList>
            <person name="Bowman J.P."/>
        </authorList>
    </citation>
    <scope>NUCLEOTIDE SEQUENCE [LARGE SCALE GENOMIC DNA]</scope>
    <source>
        <strain evidence="3 4">ACAM 167</strain>
    </source>
</reference>
<proteinExistence type="predicted"/>
<dbReference type="GO" id="GO:0016020">
    <property type="term" value="C:membrane"/>
    <property type="evidence" value="ECO:0007669"/>
    <property type="project" value="InterPro"/>
</dbReference>
<feature type="transmembrane region" description="Helical" evidence="1">
    <location>
        <begin position="46"/>
        <end position="64"/>
    </location>
</feature>
<dbReference type="Proteomes" id="UP000321938">
    <property type="component" value="Unassembled WGS sequence"/>
</dbReference>
<sequence>MKKLLKFLQLDTYFILFIFLVSYVIVVKNRISVGQKFDVVFLPDGPIAQFLEAFIIFIFIKIIISYMRKKNVQKVFSLKGYLKYFGIAFIVYICASNIQGIIIATIFDTVSKNFNHQTLMIDNIGKIVEFILFGSLYLAHLYSKENNTYRLEMNAYDKALASSKIQQLKAQLNPHFLFNNLNTLDQLIEEDKDKASNFLHHFSELYRYSLITSEKKLVSLKEEIQFTKSYFKLMEEKYLGCYSLEINQNNKTPEIRVPPFCLQVLIENAIEHNLGVIKNPVHITISINENIQVTNNKIKKQHIKKTSGRALKNLSTQFTLLGSTDIKIEENDMQFKVILPFINKHTDV</sequence>